<dbReference type="OrthoDB" id="4739449at2"/>
<accession>K5BBI1</accession>
<evidence type="ECO:0000313" key="1">
    <source>
        <dbReference type="EMBL" id="EKF24030.1"/>
    </source>
</evidence>
<reference evidence="1 2" key="1">
    <citation type="journal article" date="2012" name="J. Bacteriol.">
        <title>Genome sequence of Mycobacterium hassiacum DSM 44199, a rare source of heat-stable mycobacterial proteins.</title>
        <authorList>
            <person name="Tiago I."/>
            <person name="Maranha A."/>
            <person name="Mendes V."/>
            <person name="Alarico S."/>
            <person name="Moynihan P.J."/>
            <person name="Clarke A.J."/>
            <person name="Macedo-Ribeiro S."/>
            <person name="Pereira P.J."/>
            <person name="Empadinhas N."/>
        </authorList>
    </citation>
    <scope>NUCLEOTIDE SEQUENCE [LARGE SCALE GENOMIC DNA]</scope>
    <source>
        <strain evidence="2">DSM 44199 / CIP 105218 / JCM 12690 / 3849</strain>
    </source>
</reference>
<evidence type="ECO:0000313" key="2">
    <source>
        <dbReference type="Proteomes" id="UP000006265"/>
    </source>
</evidence>
<keyword evidence="2" id="KW-1185">Reference proteome</keyword>
<dbReference type="PATRIC" id="fig|1122247.3.peg.1886"/>
<organism evidence="1 2">
    <name type="scientific">Mycolicibacterium hassiacum (strain DSM 44199 / CIP 105218 / JCM 12690 / 3849)</name>
    <name type="common">Mycobacterium hassiacum</name>
    <dbReference type="NCBI Taxonomy" id="1122247"/>
    <lineage>
        <taxon>Bacteria</taxon>
        <taxon>Bacillati</taxon>
        <taxon>Actinomycetota</taxon>
        <taxon>Actinomycetes</taxon>
        <taxon>Mycobacteriales</taxon>
        <taxon>Mycobacteriaceae</taxon>
        <taxon>Mycolicibacterium</taxon>
    </lineage>
</organism>
<dbReference type="AlphaFoldDB" id="K5BBI1"/>
<sequence>MTVFDCGAPIIPDNSCEEHTVLRPFTIPATAVAVFACVAGSVAGNTVAAADNTDWGLNGTYIATSNGEWARKNEVFFEQASLRSTWTISTECSYPGECTGTVHSDWGWTAPIYQRSGIWYVKHTVENWIPCPDGTTAPGYQTFRFRAMTPDGAYADPTSTTLVGEDITIGESGACGVNRPVYINMPFKLVKVS</sequence>
<name>K5BBI1_MYCHD</name>
<gene>
    <name evidence="1" type="ORF">C731_1961</name>
</gene>
<proteinExistence type="predicted"/>
<comment type="caution">
    <text evidence="1">The sequence shown here is derived from an EMBL/GenBank/DDBJ whole genome shotgun (WGS) entry which is preliminary data.</text>
</comment>
<dbReference type="EMBL" id="AMRA01000048">
    <property type="protein sequence ID" value="EKF24030.1"/>
    <property type="molecule type" value="Genomic_DNA"/>
</dbReference>
<dbReference type="eggNOG" id="ENOG5031JT8">
    <property type="taxonomic scope" value="Bacteria"/>
</dbReference>
<protein>
    <submittedName>
        <fullName evidence="1">Uncharacterized protein</fullName>
    </submittedName>
</protein>
<dbReference type="Proteomes" id="UP000006265">
    <property type="component" value="Unassembled WGS sequence"/>
</dbReference>